<sequence length="195" mass="21452">MVFGCFVEVGRVPSISLGPHPGKLVGIVYAIAQNRAWADGPCSLVRRQVMPFKSMELTDFILNFPHGTGQRYVRQDWQKAEINTKWAATRWALQTETRDRKAEMTDFDHYKVRKAKKMRNRIIKLDVRKLQKAALLECAAAAAAAEFPAKTMAAADKKATAPKAAGQHAAPPKTQEGQNTPAQKAPAPKASGKKA</sequence>
<dbReference type="InterPro" id="IPR002784">
    <property type="entry name" value="Ribosomal_eL14_dom"/>
</dbReference>
<gene>
    <name evidence="8" type="ORF">NYPRO_LOCUS4267</name>
</gene>
<dbReference type="PANTHER" id="PTHR11127:SF2">
    <property type="entry name" value="LARGE RIBOSOMAL SUBUNIT PROTEIN EL14"/>
    <property type="match status" value="1"/>
</dbReference>
<name>A0A811Y5G1_NYCPR</name>
<evidence type="ECO:0000256" key="1">
    <source>
        <dbReference type="ARBA" id="ARBA00006592"/>
    </source>
</evidence>
<dbReference type="InterPro" id="IPR008991">
    <property type="entry name" value="Translation_prot_SH3-like_sf"/>
</dbReference>
<protein>
    <recommendedName>
        <fullName evidence="4">Large ribosomal subunit protein eL14</fullName>
    </recommendedName>
    <alternativeName>
        <fullName evidence="5">60S ribosomal protein L14</fullName>
    </alternativeName>
</protein>
<accession>A0A811Y5G1</accession>
<dbReference type="InterPro" id="IPR014722">
    <property type="entry name" value="Rib_uL2_dom2"/>
</dbReference>
<dbReference type="GO" id="GO:0022625">
    <property type="term" value="C:cytosolic large ribosomal subunit"/>
    <property type="evidence" value="ECO:0007669"/>
    <property type="project" value="TreeGrafter"/>
</dbReference>
<organism evidence="8 9">
    <name type="scientific">Nyctereutes procyonoides</name>
    <name type="common">Raccoon dog</name>
    <name type="synonym">Canis procyonoides</name>
    <dbReference type="NCBI Taxonomy" id="34880"/>
    <lineage>
        <taxon>Eukaryota</taxon>
        <taxon>Metazoa</taxon>
        <taxon>Chordata</taxon>
        <taxon>Craniata</taxon>
        <taxon>Vertebrata</taxon>
        <taxon>Euteleostomi</taxon>
        <taxon>Mammalia</taxon>
        <taxon>Eutheria</taxon>
        <taxon>Laurasiatheria</taxon>
        <taxon>Carnivora</taxon>
        <taxon>Caniformia</taxon>
        <taxon>Canidae</taxon>
        <taxon>Nyctereutes</taxon>
    </lineage>
</organism>
<evidence type="ECO:0000313" key="9">
    <source>
        <dbReference type="Proteomes" id="UP000645828"/>
    </source>
</evidence>
<feature type="domain" description="Large ribosomal subunit protein eL14" evidence="7">
    <location>
        <begin position="47"/>
        <end position="120"/>
    </location>
</feature>
<dbReference type="PANTHER" id="PTHR11127">
    <property type="entry name" value="60S RIBOSOMAL PROTEIN L14"/>
    <property type="match status" value="1"/>
</dbReference>
<dbReference type="GO" id="GO:0006412">
    <property type="term" value="P:translation"/>
    <property type="evidence" value="ECO:0007669"/>
    <property type="project" value="InterPro"/>
</dbReference>
<evidence type="ECO:0000256" key="2">
    <source>
        <dbReference type="ARBA" id="ARBA00022980"/>
    </source>
</evidence>
<reference evidence="8" key="1">
    <citation type="submission" date="2020-12" db="EMBL/GenBank/DDBJ databases">
        <authorList>
            <consortium name="Molecular Ecology Group"/>
        </authorList>
    </citation>
    <scope>NUCLEOTIDE SEQUENCE</scope>
    <source>
        <strain evidence="8">TBG_1078</strain>
    </source>
</reference>
<evidence type="ECO:0000256" key="5">
    <source>
        <dbReference type="ARBA" id="ARBA00035318"/>
    </source>
</evidence>
<evidence type="ECO:0000256" key="4">
    <source>
        <dbReference type="ARBA" id="ARBA00035215"/>
    </source>
</evidence>
<dbReference type="GO" id="GO:0003735">
    <property type="term" value="F:structural constituent of ribosome"/>
    <property type="evidence" value="ECO:0007669"/>
    <property type="project" value="InterPro"/>
</dbReference>
<feature type="compositionally biased region" description="Low complexity" evidence="6">
    <location>
        <begin position="181"/>
        <end position="195"/>
    </location>
</feature>
<dbReference type="SUPFAM" id="SSF50104">
    <property type="entry name" value="Translation proteins SH3-like domain"/>
    <property type="match status" value="1"/>
</dbReference>
<dbReference type="EMBL" id="CAJHUB010000663">
    <property type="protein sequence ID" value="CAD7671472.1"/>
    <property type="molecule type" value="Genomic_DNA"/>
</dbReference>
<feature type="region of interest" description="Disordered" evidence="6">
    <location>
        <begin position="151"/>
        <end position="195"/>
    </location>
</feature>
<dbReference type="GO" id="GO:0042273">
    <property type="term" value="P:ribosomal large subunit biogenesis"/>
    <property type="evidence" value="ECO:0007669"/>
    <property type="project" value="TreeGrafter"/>
</dbReference>
<keyword evidence="3" id="KW-0687">Ribonucleoprotein</keyword>
<keyword evidence="9" id="KW-1185">Reference proteome</keyword>
<dbReference type="Gene3D" id="2.30.30.30">
    <property type="match status" value="1"/>
</dbReference>
<dbReference type="Gene3D" id="6.10.250.2270">
    <property type="match status" value="1"/>
</dbReference>
<dbReference type="Pfam" id="PF01929">
    <property type="entry name" value="Ribosomal_L14e"/>
    <property type="match status" value="1"/>
</dbReference>
<dbReference type="GO" id="GO:0003723">
    <property type="term" value="F:RNA binding"/>
    <property type="evidence" value="ECO:0007669"/>
    <property type="project" value="InterPro"/>
</dbReference>
<dbReference type="Proteomes" id="UP000645828">
    <property type="component" value="Unassembled WGS sequence"/>
</dbReference>
<proteinExistence type="inferred from homology"/>
<dbReference type="GO" id="GO:0031090">
    <property type="term" value="C:organelle membrane"/>
    <property type="evidence" value="ECO:0007669"/>
    <property type="project" value="UniProtKB-ARBA"/>
</dbReference>
<evidence type="ECO:0000256" key="6">
    <source>
        <dbReference type="SAM" id="MobiDB-lite"/>
    </source>
</evidence>
<evidence type="ECO:0000313" key="8">
    <source>
        <dbReference type="EMBL" id="CAD7671472.1"/>
    </source>
</evidence>
<dbReference type="CDD" id="cd23702">
    <property type="entry name" value="eL14"/>
    <property type="match status" value="1"/>
</dbReference>
<evidence type="ECO:0000256" key="3">
    <source>
        <dbReference type="ARBA" id="ARBA00023274"/>
    </source>
</evidence>
<keyword evidence="2" id="KW-0689">Ribosomal protein</keyword>
<comment type="caution">
    <text evidence="8">The sequence shown here is derived from an EMBL/GenBank/DDBJ whole genome shotgun (WGS) entry which is preliminary data.</text>
</comment>
<dbReference type="AlphaFoldDB" id="A0A811Y5G1"/>
<comment type="similarity">
    <text evidence="1">Belongs to the eukaryotic ribosomal protein eL14 family.</text>
</comment>
<dbReference type="InterPro" id="IPR039660">
    <property type="entry name" value="Ribosomal_eL14"/>
</dbReference>
<evidence type="ECO:0000259" key="7">
    <source>
        <dbReference type="Pfam" id="PF01929"/>
    </source>
</evidence>